<evidence type="ECO:0000256" key="1">
    <source>
        <dbReference type="SAM" id="Phobius"/>
    </source>
</evidence>
<comment type="caution">
    <text evidence="2">The sequence shown here is derived from an EMBL/GenBank/DDBJ whole genome shotgun (WGS) entry which is preliminary data.</text>
</comment>
<dbReference type="RefSeq" id="WP_116668874.1">
    <property type="nucleotide sequence ID" value="NZ_CBCSUN010000002.1"/>
</dbReference>
<proteinExistence type="predicted"/>
<accession>A0A2U1S9Q7</accession>
<organism evidence="2 3">
    <name type="scientific">Methanobrevibacter woesei</name>
    <dbReference type="NCBI Taxonomy" id="190976"/>
    <lineage>
        <taxon>Archaea</taxon>
        <taxon>Methanobacteriati</taxon>
        <taxon>Methanobacteriota</taxon>
        <taxon>Methanomada group</taxon>
        <taxon>Methanobacteria</taxon>
        <taxon>Methanobacteriales</taxon>
        <taxon>Methanobacteriaceae</taxon>
        <taxon>Methanobrevibacter</taxon>
    </lineage>
</organism>
<name>A0A2U1S9Q7_9EURY</name>
<feature type="transmembrane region" description="Helical" evidence="1">
    <location>
        <begin position="33"/>
        <end position="52"/>
    </location>
</feature>
<protein>
    <submittedName>
        <fullName evidence="2">Uncharacterized protein</fullName>
    </submittedName>
</protein>
<dbReference type="AlphaFoldDB" id="A0A2U1S9Q7"/>
<evidence type="ECO:0000313" key="3">
    <source>
        <dbReference type="Proteomes" id="UP000245577"/>
    </source>
</evidence>
<gene>
    <name evidence="2" type="ORF">MBBWO_00410</name>
</gene>
<keyword evidence="1" id="KW-0472">Membrane</keyword>
<sequence length="185" mass="20571">MSFLDKFNELDAQVSAYFHKETPQGKKISWGKVLILWIVLLVVTTAIGFLGGTGQIEENINIDVNSDLVSGTIFDYPSTYTDDSSADDEQSVINSEGQFVKITTEQYDIDPVTGRENLLENEPGSTPVDREYNGIPFYGIKYTWEGMAMEVGFFPFGTHTYGYTIVGEPDESDVAIMLSNIHGLE</sequence>
<keyword evidence="1" id="KW-1133">Transmembrane helix</keyword>
<keyword evidence="1" id="KW-0812">Transmembrane</keyword>
<dbReference type="EMBL" id="MZGU01000001">
    <property type="protein sequence ID" value="PWB87263.1"/>
    <property type="molecule type" value="Genomic_DNA"/>
</dbReference>
<reference evidence="2 3" key="1">
    <citation type="submission" date="2017-03" db="EMBL/GenBank/DDBJ databases">
        <title>Genome sequence of Methanobrevibacter wosei.</title>
        <authorList>
            <person name="Poehlein A."/>
            <person name="Seedorf H."/>
            <person name="Daniel R."/>
        </authorList>
    </citation>
    <scope>NUCLEOTIDE SEQUENCE [LARGE SCALE GENOMIC DNA]</scope>
    <source>
        <strain evidence="2 3">DSM 11979</strain>
    </source>
</reference>
<evidence type="ECO:0000313" key="2">
    <source>
        <dbReference type="EMBL" id="PWB87263.1"/>
    </source>
</evidence>
<keyword evidence="3" id="KW-1185">Reference proteome</keyword>
<dbReference type="Proteomes" id="UP000245577">
    <property type="component" value="Unassembled WGS sequence"/>
</dbReference>